<accession>A0A7U2EVI4</accession>
<name>A0A7U2EVI4_PHANO</name>
<reference evidence="2" key="1">
    <citation type="journal article" date="2021" name="BMC Genomics">
        <title>Chromosome-level genome assembly and manually-curated proteome of model necrotroph Parastagonospora nodorum Sn15 reveals a genome-wide trove of candidate effector homologs, and redundancy of virulence-related functions within an accessory chromosome.</title>
        <authorList>
            <person name="Bertazzoni S."/>
            <person name="Jones D.A.B."/>
            <person name="Phan H.T."/>
            <person name="Tan K.-C."/>
            <person name="Hane J.K."/>
        </authorList>
    </citation>
    <scope>NUCLEOTIDE SEQUENCE [LARGE SCALE GENOMIC DNA]</scope>
    <source>
        <strain evidence="2">SN15 / ATCC MYA-4574 / FGSC 10173)</strain>
    </source>
</reference>
<dbReference type="Proteomes" id="UP000663193">
    <property type="component" value="Chromosome 2"/>
</dbReference>
<sequence length="100" mass="11512">MARWVPLRPLTVFKTRPCIRRTALSSDPGFNLPRRTSGLATMAITYSQDVRKSIVLTPEWGKDELGTVLLWNCIKGMSYVRHRQVKNTLKFHDQRALLTV</sequence>
<proteinExistence type="predicted"/>
<protein>
    <submittedName>
        <fullName evidence="1">Uncharacterized protein</fullName>
    </submittedName>
</protein>
<gene>
    <name evidence="1" type="ORF">JI435_402810</name>
</gene>
<organism evidence="1 2">
    <name type="scientific">Phaeosphaeria nodorum (strain SN15 / ATCC MYA-4574 / FGSC 10173)</name>
    <name type="common">Glume blotch fungus</name>
    <name type="synonym">Parastagonospora nodorum</name>
    <dbReference type="NCBI Taxonomy" id="321614"/>
    <lineage>
        <taxon>Eukaryota</taxon>
        <taxon>Fungi</taxon>
        <taxon>Dikarya</taxon>
        <taxon>Ascomycota</taxon>
        <taxon>Pezizomycotina</taxon>
        <taxon>Dothideomycetes</taxon>
        <taxon>Pleosporomycetidae</taxon>
        <taxon>Pleosporales</taxon>
        <taxon>Pleosporineae</taxon>
        <taxon>Phaeosphaeriaceae</taxon>
        <taxon>Parastagonospora</taxon>
    </lineage>
</organism>
<dbReference type="EMBL" id="CP069024">
    <property type="protein sequence ID" value="QRC92658.1"/>
    <property type="molecule type" value="Genomic_DNA"/>
</dbReference>
<evidence type="ECO:0000313" key="2">
    <source>
        <dbReference type="Proteomes" id="UP000663193"/>
    </source>
</evidence>
<dbReference type="VEuPathDB" id="FungiDB:JI435_402810"/>
<keyword evidence="2" id="KW-1185">Reference proteome</keyword>
<dbReference type="AlphaFoldDB" id="A0A7U2EVI4"/>
<evidence type="ECO:0000313" key="1">
    <source>
        <dbReference type="EMBL" id="QRC92658.1"/>
    </source>
</evidence>